<protein>
    <submittedName>
        <fullName evidence="2">Type II toxin-antitoxin system RelE/ParE family toxin</fullName>
    </submittedName>
</protein>
<evidence type="ECO:0000313" key="3">
    <source>
        <dbReference type="Proteomes" id="UP001431775"/>
    </source>
</evidence>
<gene>
    <name evidence="2" type="ORF">QJV33_00190</name>
</gene>
<evidence type="ECO:0000256" key="1">
    <source>
        <dbReference type="ARBA" id="ARBA00022649"/>
    </source>
</evidence>
<organism evidence="2 3">
    <name type="scientific">Commensalibacter nepenthis</name>
    <dbReference type="NCBI Taxonomy" id="3043872"/>
    <lineage>
        <taxon>Bacteria</taxon>
        <taxon>Pseudomonadati</taxon>
        <taxon>Pseudomonadota</taxon>
        <taxon>Alphaproteobacteria</taxon>
        <taxon>Acetobacterales</taxon>
        <taxon>Acetobacteraceae</taxon>
    </lineage>
</organism>
<dbReference type="RefSeq" id="WP_281461413.1">
    <property type="nucleotide sequence ID" value="NZ_JASBAN010000001.1"/>
</dbReference>
<sequence>MSRVIITSNAFKGLEKCRIFLAEKSPYSTKKAANVIKKYFLTLEKAPHIGRPYPERSELRELVIRFGVSGYIALYRYIPQEDIVYILAFKYQKEEDY</sequence>
<dbReference type="EMBL" id="JASBAN010000001">
    <property type="protein sequence ID" value="MDI2111721.1"/>
    <property type="molecule type" value="Genomic_DNA"/>
</dbReference>
<accession>A0ABT6Q4D0</accession>
<proteinExistence type="predicted"/>
<dbReference type="Proteomes" id="UP001431775">
    <property type="component" value="Unassembled WGS sequence"/>
</dbReference>
<dbReference type="Gene3D" id="3.30.2310.20">
    <property type="entry name" value="RelE-like"/>
    <property type="match status" value="1"/>
</dbReference>
<dbReference type="Pfam" id="PF05016">
    <property type="entry name" value="ParE_toxin"/>
    <property type="match status" value="1"/>
</dbReference>
<reference evidence="2" key="1">
    <citation type="submission" date="2023-05" db="EMBL/GenBank/DDBJ databases">
        <title>Whole genome sequence of Commensalibacter sp.</title>
        <authorList>
            <person name="Charoenyingcharoen P."/>
            <person name="Yukphan P."/>
        </authorList>
    </citation>
    <scope>NUCLEOTIDE SEQUENCE</scope>
    <source>
        <strain evidence="2">TBRC 10068</strain>
    </source>
</reference>
<evidence type="ECO:0000313" key="2">
    <source>
        <dbReference type="EMBL" id="MDI2111721.1"/>
    </source>
</evidence>
<dbReference type="InterPro" id="IPR007712">
    <property type="entry name" value="RelE/ParE_toxin"/>
</dbReference>
<keyword evidence="1" id="KW-1277">Toxin-antitoxin system</keyword>
<name>A0ABT6Q4D0_9PROT</name>
<dbReference type="InterPro" id="IPR035093">
    <property type="entry name" value="RelE/ParE_toxin_dom_sf"/>
</dbReference>
<comment type="caution">
    <text evidence="2">The sequence shown here is derived from an EMBL/GenBank/DDBJ whole genome shotgun (WGS) entry which is preliminary data.</text>
</comment>
<keyword evidence="3" id="KW-1185">Reference proteome</keyword>